<dbReference type="VEuPathDB" id="ToxoDB:TGMAS_254485"/>
<protein>
    <submittedName>
        <fullName evidence="1">Uncharacterized protein</fullName>
    </submittedName>
</protein>
<name>A0A086QR20_TOXGO</name>
<proteinExistence type="predicted"/>
<dbReference type="EMBL" id="AEXC02001017">
    <property type="protein sequence ID" value="KFH15052.1"/>
    <property type="molecule type" value="Genomic_DNA"/>
</dbReference>
<sequence>MHAGDPPLLKVRQSLGRASQAFFLVAAAQKSFVFFVRAESLGERGAFRGTEPARLQGAARCSRSDLSVHVNRRACIAVKAARQTAIRCEPLLCWGLKGLSPGVLRSPTDVVCLESVYLWR</sequence>
<dbReference type="AlphaFoldDB" id="A0A086QR20"/>
<comment type="caution">
    <text evidence="1">The sequence shown here is derived from an EMBL/GenBank/DDBJ whole genome shotgun (WGS) entry which is preliminary data.</text>
</comment>
<gene>
    <name evidence="1" type="ORF">TGMAS_254485</name>
</gene>
<reference evidence="1 2" key="1">
    <citation type="submission" date="2014-04" db="EMBL/GenBank/DDBJ databases">
        <authorList>
            <person name="Sibley D."/>
            <person name="Venepally P."/>
            <person name="Karamycheva S."/>
            <person name="Hadjithomas M."/>
            <person name="Khan A."/>
            <person name="Brunk B."/>
            <person name="Roos D."/>
            <person name="Caler E."/>
            <person name="Lorenzi H."/>
        </authorList>
    </citation>
    <scope>NUCLEOTIDE SEQUENCE [LARGE SCALE GENOMIC DNA]</scope>
    <source>
        <strain evidence="1 2">MAS</strain>
    </source>
</reference>
<evidence type="ECO:0000313" key="1">
    <source>
        <dbReference type="EMBL" id="KFH15052.1"/>
    </source>
</evidence>
<organism evidence="1 2">
    <name type="scientific">Toxoplasma gondii MAS</name>
    <dbReference type="NCBI Taxonomy" id="943118"/>
    <lineage>
        <taxon>Eukaryota</taxon>
        <taxon>Sar</taxon>
        <taxon>Alveolata</taxon>
        <taxon>Apicomplexa</taxon>
        <taxon>Conoidasida</taxon>
        <taxon>Coccidia</taxon>
        <taxon>Eucoccidiorida</taxon>
        <taxon>Eimeriorina</taxon>
        <taxon>Sarcocystidae</taxon>
        <taxon>Toxoplasma</taxon>
    </lineage>
</organism>
<evidence type="ECO:0000313" key="2">
    <source>
        <dbReference type="Proteomes" id="UP000028821"/>
    </source>
</evidence>
<accession>A0A086QR20</accession>
<dbReference type="Proteomes" id="UP000028821">
    <property type="component" value="Unassembled WGS sequence"/>
</dbReference>